<protein>
    <submittedName>
        <fullName evidence="2">Uncharacterized protein</fullName>
    </submittedName>
</protein>
<dbReference type="Proteomes" id="UP000035720">
    <property type="component" value="Unassembled WGS sequence"/>
</dbReference>
<evidence type="ECO:0000313" key="2">
    <source>
        <dbReference type="EMBL" id="CCI51662.1"/>
    </source>
</evidence>
<keyword evidence="3" id="KW-1185">Reference proteome</keyword>
<dbReference type="EMBL" id="CAJC01000017">
    <property type="protein sequence ID" value="CCI51662.1"/>
    <property type="molecule type" value="Genomic_DNA"/>
</dbReference>
<reference evidence="2 3" key="1">
    <citation type="journal article" date="2013" name="ISME J.">
        <title>A metabolic model for members of the genus Tetrasphaera involved in enhanced biological phosphorus removal.</title>
        <authorList>
            <person name="Kristiansen R."/>
            <person name="Nguyen H.T.T."/>
            <person name="Saunders A.M."/>
            <person name="Nielsen J.L."/>
            <person name="Wimmer R."/>
            <person name="Le V.Q."/>
            <person name="McIlroy S.J."/>
            <person name="Petrovski S."/>
            <person name="Seviour R.J."/>
            <person name="Calteau A."/>
            <person name="Nielsen K.L."/>
            <person name="Nielsen P.H."/>
        </authorList>
    </citation>
    <scope>NUCLEOTIDE SEQUENCE [LARGE SCALE GENOMIC DNA]</scope>
    <source>
        <strain evidence="2 3">Ben 74</strain>
    </source>
</reference>
<evidence type="ECO:0000313" key="3">
    <source>
        <dbReference type="Proteomes" id="UP000035720"/>
    </source>
</evidence>
<feature type="region of interest" description="Disordered" evidence="1">
    <location>
        <begin position="1"/>
        <end position="29"/>
    </location>
</feature>
<gene>
    <name evidence="2" type="ORF">BN13_1130005</name>
</gene>
<name>A0A077MA21_9MICO</name>
<feature type="compositionally biased region" description="Basic and acidic residues" evidence="1">
    <location>
        <begin position="7"/>
        <end position="18"/>
    </location>
</feature>
<sequence>MLAQAPRARDASPHAARDRQKRASVSRGCTKAFLSKSNREQARQATTPVCGGFCPA</sequence>
<organism evidence="2 3">
    <name type="scientific">Nostocoides jenkinsii Ben 74</name>
    <dbReference type="NCBI Taxonomy" id="1193518"/>
    <lineage>
        <taxon>Bacteria</taxon>
        <taxon>Bacillati</taxon>
        <taxon>Actinomycetota</taxon>
        <taxon>Actinomycetes</taxon>
        <taxon>Micrococcales</taxon>
        <taxon>Intrasporangiaceae</taxon>
        <taxon>Nostocoides</taxon>
    </lineage>
</organism>
<comment type="caution">
    <text evidence="2">The sequence shown here is derived from an EMBL/GenBank/DDBJ whole genome shotgun (WGS) entry which is preliminary data.</text>
</comment>
<accession>A0A077MA21</accession>
<evidence type="ECO:0000256" key="1">
    <source>
        <dbReference type="SAM" id="MobiDB-lite"/>
    </source>
</evidence>
<dbReference type="AlphaFoldDB" id="A0A077MA21"/>
<proteinExistence type="predicted"/>